<dbReference type="AlphaFoldDB" id="A0AAP0C6F3"/>
<proteinExistence type="predicted"/>
<dbReference type="InterPro" id="IPR040389">
    <property type="entry name" value="SMR"/>
</dbReference>
<keyword evidence="2" id="KW-0131">Cell cycle</keyword>
<reference evidence="4 5" key="1">
    <citation type="submission" date="2024-04" db="EMBL/GenBank/DDBJ databases">
        <title>The reference genome of an endangered Asteraceae, Deinandra increscens subsp. villosa, native to the Central Coast of California.</title>
        <authorList>
            <person name="Guilliams M."/>
            <person name="Hasenstab-Lehman K."/>
            <person name="Meyer R."/>
            <person name="Mcevoy S."/>
        </authorList>
    </citation>
    <scope>NUCLEOTIDE SEQUENCE [LARGE SCALE GENOMIC DNA]</scope>
    <source>
        <tissue evidence="4">Leaf</tissue>
    </source>
</reference>
<organism evidence="4 5">
    <name type="scientific">Deinandra increscens subsp. villosa</name>
    <dbReference type="NCBI Taxonomy" id="3103831"/>
    <lineage>
        <taxon>Eukaryota</taxon>
        <taxon>Viridiplantae</taxon>
        <taxon>Streptophyta</taxon>
        <taxon>Embryophyta</taxon>
        <taxon>Tracheophyta</taxon>
        <taxon>Spermatophyta</taxon>
        <taxon>Magnoliopsida</taxon>
        <taxon>eudicotyledons</taxon>
        <taxon>Gunneridae</taxon>
        <taxon>Pentapetalae</taxon>
        <taxon>asterids</taxon>
        <taxon>campanulids</taxon>
        <taxon>Asterales</taxon>
        <taxon>Asteraceae</taxon>
        <taxon>Asteroideae</taxon>
        <taxon>Heliantheae alliance</taxon>
        <taxon>Madieae</taxon>
        <taxon>Madiinae</taxon>
        <taxon>Deinandra</taxon>
    </lineage>
</organism>
<dbReference type="EMBL" id="JBCNJP010013706">
    <property type="protein sequence ID" value="KAK9048257.1"/>
    <property type="molecule type" value="Genomic_DNA"/>
</dbReference>
<sequence length="150" mass="16634">MRTLNIREDQRNSSKTPINAAIHDHNGNSRQEAAQAAVHLVIGEVKVVDHGEEDHNPKTPRSVEHRIPVTVTCPPAPRKQQAKWGRGVPTTTGKRRRIRAPSSCFPAGFKIYLDDAIMMPAFNQTVVYVPDHIVVGHLRAMSTPPHTNDA</sequence>
<accession>A0AAP0C6F3</accession>
<evidence type="ECO:0000256" key="1">
    <source>
        <dbReference type="ARBA" id="ARBA00023013"/>
    </source>
</evidence>
<dbReference type="Proteomes" id="UP001408789">
    <property type="component" value="Unassembled WGS sequence"/>
</dbReference>
<dbReference type="PANTHER" id="PTHR33142">
    <property type="entry name" value="CYCLIN-DEPENDENT PROTEIN KINASE INHIBITOR SMR13"/>
    <property type="match status" value="1"/>
</dbReference>
<dbReference type="GO" id="GO:0032875">
    <property type="term" value="P:regulation of DNA endoreduplication"/>
    <property type="evidence" value="ECO:0007669"/>
    <property type="project" value="InterPro"/>
</dbReference>
<keyword evidence="5" id="KW-1185">Reference proteome</keyword>
<evidence type="ECO:0000256" key="2">
    <source>
        <dbReference type="ARBA" id="ARBA00023306"/>
    </source>
</evidence>
<dbReference type="PANTHER" id="PTHR33142:SF8">
    <property type="entry name" value="CYCLIN-DEPENDENT PROTEIN KINASE INHIBITOR SMR9"/>
    <property type="match status" value="1"/>
</dbReference>
<evidence type="ECO:0000256" key="3">
    <source>
        <dbReference type="SAM" id="MobiDB-lite"/>
    </source>
</evidence>
<dbReference type="GO" id="GO:0004860">
    <property type="term" value="F:protein kinase inhibitor activity"/>
    <property type="evidence" value="ECO:0007669"/>
    <property type="project" value="UniProtKB-KW"/>
</dbReference>
<name>A0AAP0C6F3_9ASTR</name>
<feature type="region of interest" description="Disordered" evidence="3">
    <location>
        <begin position="76"/>
        <end position="97"/>
    </location>
</feature>
<protein>
    <submittedName>
        <fullName evidence="4">Uncharacterized protein</fullName>
    </submittedName>
</protein>
<evidence type="ECO:0000313" key="4">
    <source>
        <dbReference type="EMBL" id="KAK9048257.1"/>
    </source>
</evidence>
<evidence type="ECO:0000313" key="5">
    <source>
        <dbReference type="Proteomes" id="UP001408789"/>
    </source>
</evidence>
<dbReference type="GO" id="GO:0005634">
    <property type="term" value="C:nucleus"/>
    <property type="evidence" value="ECO:0007669"/>
    <property type="project" value="TreeGrafter"/>
</dbReference>
<comment type="caution">
    <text evidence="4">The sequence shown here is derived from an EMBL/GenBank/DDBJ whole genome shotgun (WGS) entry which is preliminary data.</text>
</comment>
<gene>
    <name evidence="4" type="ORF">SSX86_032781</name>
</gene>
<keyword evidence="1" id="KW-0649">Protein kinase inhibitor</keyword>